<proteinExistence type="predicted"/>
<evidence type="ECO:0000313" key="2">
    <source>
        <dbReference type="Proteomes" id="UP001345219"/>
    </source>
</evidence>
<accession>A0AAN7JDW3</accession>
<dbReference type="EMBL" id="JAXIOK010000019">
    <property type="protein sequence ID" value="KAK4748596.1"/>
    <property type="molecule type" value="Genomic_DNA"/>
</dbReference>
<dbReference type="PANTHER" id="PTHR46976:SF1">
    <property type="entry name" value="PROTEIN ARABIDILLO 1"/>
    <property type="match status" value="1"/>
</dbReference>
<dbReference type="SUPFAM" id="SSF81383">
    <property type="entry name" value="F-box domain"/>
    <property type="match status" value="1"/>
</dbReference>
<dbReference type="Gene3D" id="3.80.10.10">
    <property type="entry name" value="Ribonuclease Inhibitor"/>
    <property type="match status" value="1"/>
</dbReference>
<dbReference type="SUPFAM" id="SSF52047">
    <property type="entry name" value="RNI-like"/>
    <property type="match status" value="1"/>
</dbReference>
<reference evidence="1 2" key="1">
    <citation type="journal article" date="2023" name="Hortic Res">
        <title>Pangenome of water caltrop reveals structural variations and asymmetric subgenome divergence after allopolyploidization.</title>
        <authorList>
            <person name="Zhang X."/>
            <person name="Chen Y."/>
            <person name="Wang L."/>
            <person name="Yuan Y."/>
            <person name="Fang M."/>
            <person name="Shi L."/>
            <person name="Lu R."/>
            <person name="Comes H.P."/>
            <person name="Ma Y."/>
            <person name="Chen Y."/>
            <person name="Huang G."/>
            <person name="Zhou Y."/>
            <person name="Zheng Z."/>
            <person name="Qiu Y."/>
        </authorList>
    </citation>
    <scope>NUCLEOTIDE SEQUENCE [LARGE SCALE GENOMIC DNA]</scope>
    <source>
        <tissue evidence="1">Roots</tissue>
    </source>
</reference>
<dbReference type="InterPro" id="IPR032675">
    <property type="entry name" value="LRR_dom_sf"/>
</dbReference>
<dbReference type="PANTHER" id="PTHR46976">
    <property type="entry name" value="PROTEIN ARABIDILLO 1"/>
    <property type="match status" value="1"/>
</dbReference>
<sequence>MASSRHVIRRVCRDEALTSEPNTIATYDVDWTLLLDDTDQASLSSTCKAWRALSTSPRLCELLDLRAHKCDSTLALSLASRCVNLQKWWFYGIGIVDAIINFNAHNLRDISGDYCRKLSDATLSLIVARHELLECLQLGPDFCERITNVQGDAIDALVKYCPNLTSVGFLDCLKVDEMVLSALNCTILEKELQMMEAKEFFMYKAFIDGHQDASNHIAKLPCTRKYSICLVNWGLIPQP</sequence>
<organism evidence="1 2">
    <name type="scientific">Trapa incisa</name>
    <dbReference type="NCBI Taxonomy" id="236973"/>
    <lineage>
        <taxon>Eukaryota</taxon>
        <taxon>Viridiplantae</taxon>
        <taxon>Streptophyta</taxon>
        <taxon>Embryophyta</taxon>
        <taxon>Tracheophyta</taxon>
        <taxon>Spermatophyta</taxon>
        <taxon>Magnoliopsida</taxon>
        <taxon>eudicotyledons</taxon>
        <taxon>Gunneridae</taxon>
        <taxon>Pentapetalae</taxon>
        <taxon>rosids</taxon>
        <taxon>malvids</taxon>
        <taxon>Myrtales</taxon>
        <taxon>Lythraceae</taxon>
        <taxon>Trapa</taxon>
    </lineage>
</organism>
<gene>
    <name evidence="1" type="ORF">SAY87_015182</name>
</gene>
<keyword evidence="2" id="KW-1185">Reference proteome</keyword>
<comment type="caution">
    <text evidence="1">The sequence shown here is derived from an EMBL/GenBank/DDBJ whole genome shotgun (WGS) entry which is preliminary data.</text>
</comment>
<evidence type="ECO:0000313" key="1">
    <source>
        <dbReference type="EMBL" id="KAK4748596.1"/>
    </source>
</evidence>
<protein>
    <submittedName>
        <fullName evidence="1">Uncharacterized protein</fullName>
    </submittedName>
</protein>
<dbReference type="InterPro" id="IPR036047">
    <property type="entry name" value="F-box-like_dom_sf"/>
</dbReference>
<dbReference type="Proteomes" id="UP001345219">
    <property type="component" value="Chromosome 12"/>
</dbReference>
<dbReference type="AlphaFoldDB" id="A0AAN7JDW3"/>
<name>A0AAN7JDW3_9MYRT</name>